<keyword evidence="4" id="KW-1185">Reference proteome</keyword>
<dbReference type="EMBL" id="WNYA01096627">
    <property type="protein sequence ID" value="KAG8534648.1"/>
    <property type="molecule type" value="Genomic_DNA"/>
</dbReference>
<keyword evidence="2" id="KW-0732">Signal</keyword>
<sequence>MMSCSLLLPLLVSSISTLTPGPRSALTPPVSGRAPPGPAPRTRPYRPCWRRPSRAPGDPRAAGSSSPVTQSDPIWVTEPTPTGVPPPTPPHS</sequence>
<comment type="caution">
    <text evidence="3">The sequence shown here is derived from an EMBL/GenBank/DDBJ whole genome shotgun (WGS) entry which is preliminary data.</text>
</comment>
<feature type="compositionally biased region" description="Pro residues" evidence="1">
    <location>
        <begin position="82"/>
        <end position="92"/>
    </location>
</feature>
<proteinExistence type="predicted"/>
<evidence type="ECO:0000313" key="3">
    <source>
        <dbReference type="EMBL" id="KAG8534648.1"/>
    </source>
</evidence>
<feature type="region of interest" description="Disordered" evidence="1">
    <location>
        <begin position="17"/>
        <end position="92"/>
    </location>
</feature>
<name>A0AAV6YER6_ENGPU</name>
<feature type="compositionally biased region" description="Polar residues" evidence="1">
    <location>
        <begin position="63"/>
        <end position="72"/>
    </location>
</feature>
<evidence type="ECO:0008006" key="5">
    <source>
        <dbReference type="Google" id="ProtNLM"/>
    </source>
</evidence>
<reference evidence="3" key="1">
    <citation type="thesis" date="2020" institute="ProQuest LLC" country="789 East Eisenhower Parkway, Ann Arbor, MI, USA">
        <title>Comparative Genomics and Chromosome Evolution.</title>
        <authorList>
            <person name="Mudd A.B."/>
        </authorList>
    </citation>
    <scope>NUCLEOTIDE SEQUENCE</scope>
    <source>
        <strain evidence="3">237g6f4</strain>
        <tissue evidence="3">Blood</tissue>
    </source>
</reference>
<feature type="signal peptide" evidence="2">
    <location>
        <begin position="1"/>
        <end position="17"/>
    </location>
</feature>
<accession>A0AAV6YER6</accession>
<protein>
    <recommendedName>
        <fullName evidence="5">Secreted protein</fullName>
    </recommendedName>
</protein>
<dbReference type="Proteomes" id="UP000824782">
    <property type="component" value="Unassembled WGS sequence"/>
</dbReference>
<evidence type="ECO:0000256" key="1">
    <source>
        <dbReference type="SAM" id="MobiDB-lite"/>
    </source>
</evidence>
<evidence type="ECO:0000256" key="2">
    <source>
        <dbReference type="SAM" id="SignalP"/>
    </source>
</evidence>
<organism evidence="3 4">
    <name type="scientific">Engystomops pustulosus</name>
    <name type="common">Tungara frog</name>
    <name type="synonym">Physalaemus pustulosus</name>
    <dbReference type="NCBI Taxonomy" id="76066"/>
    <lineage>
        <taxon>Eukaryota</taxon>
        <taxon>Metazoa</taxon>
        <taxon>Chordata</taxon>
        <taxon>Craniata</taxon>
        <taxon>Vertebrata</taxon>
        <taxon>Euteleostomi</taxon>
        <taxon>Amphibia</taxon>
        <taxon>Batrachia</taxon>
        <taxon>Anura</taxon>
        <taxon>Neobatrachia</taxon>
        <taxon>Hyloidea</taxon>
        <taxon>Leptodactylidae</taxon>
        <taxon>Leiuperinae</taxon>
        <taxon>Engystomops</taxon>
    </lineage>
</organism>
<gene>
    <name evidence="3" type="ORF">GDO81_018928</name>
</gene>
<evidence type="ECO:0000313" key="4">
    <source>
        <dbReference type="Proteomes" id="UP000824782"/>
    </source>
</evidence>
<feature type="chain" id="PRO_5043451102" description="Secreted protein" evidence="2">
    <location>
        <begin position="18"/>
        <end position="92"/>
    </location>
</feature>
<dbReference type="AlphaFoldDB" id="A0AAV6YER6"/>